<comment type="caution">
    <text evidence="5">The sequence shown here is derived from an EMBL/GenBank/DDBJ whole genome shotgun (WGS) entry which is preliminary data.</text>
</comment>
<evidence type="ECO:0000256" key="2">
    <source>
        <dbReference type="ARBA" id="ARBA00022553"/>
    </source>
</evidence>
<dbReference type="OrthoDB" id="429813at2759"/>
<dbReference type="Gene3D" id="1.10.1200.10">
    <property type="entry name" value="ACP-like"/>
    <property type="match status" value="1"/>
</dbReference>
<dbReference type="InParanoid" id="A0A423XHZ5"/>
<proteinExistence type="predicted"/>
<dbReference type="Pfam" id="PF23562">
    <property type="entry name" value="AMP-binding_C_3"/>
    <property type="match status" value="1"/>
</dbReference>
<dbReference type="InterPro" id="IPR009081">
    <property type="entry name" value="PP-bd_ACP"/>
</dbReference>
<accession>A0A423XHZ5</accession>
<organism evidence="5 6">
    <name type="scientific">Cytospora leucostoma</name>
    <dbReference type="NCBI Taxonomy" id="1230097"/>
    <lineage>
        <taxon>Eukaryota</taxon>
        <taxon>Fungi</taxon>
        <taxon>Dikarya</taxon>
        <taxon>Ascomycota</taxon>
        <taxon>Pezizomycotina</taxon>
        <taxon>Sordariomycetes</taxon>
        <taxon>Sordariomycetidae</taxon>
        <taxon>Diaporthales</taxon>
        <taxon>Cytosporaceae</taxon>
        <taxon>Cytospora</taxon>
    </lineage>
</organism>
<dbReference type="Pfam" id="PF00550">
    <property type="entry name" value="PP-binding"/>
    <property type="match status" value="1"/>
</dbReference>
<evidence type="ECO:0000259" key="4">
    <source>
        <dbReference type="Pfam" id="PF00550"/>
    </source>
</evidence>
<evidence type="ECO:0000256" key="1">
    <source>
        <dbReference type="ARBA" id="ARBA00022450"/>
    </source>
</evidence>
<dbReference type="EMBL" id="LKEB01000007">
    <property type="protein sequence ID" value="ROW15888.1"/>
    <property type="molecule type" value="Genomic_DNA"/>
</dbReference>
<dbReference type="InterPro" id="IPR036736">
    <property type="entry name" value="ACP-like_sf"/>
</dbReference>
<reference evidence="5 6" key="1">
    <citation type="submission" date="2015-09" db="EMBL/GenBank/DDBJ databases">
        <title>Host preference determinants of Valsa canker pathogens revealed by comparative genomics.</title>
        <authorList>
            <person name="Yin Z."/>
            <person name="Huang L."/>
        </authorList>
    </citation>
    <scope>NUCLEOTIDE SEQUENCE [LARGE SCALE GENOMIC DNA]</scope>
    <source>
        <strain evidence="5 6">SXYLt</strain>
    </source>
</reference>
<dbReference type="AlphaFoldDB" id="A0A423XHZ5"/>
<keyword evidence="6" id="KW-1185">Reference proteome</keyword>
<evidence type="ECO:0000256" key="3">
    <source>
        <dbReference type="SAM" id="MobiDB-lite"/>
    </source>
</evidence>
<dbReference type="PROSITE" id="PS00012">
    <property type="entry name" value="PHOSPHOPANTETHEINE"/>
    <property type="match status" value="1"/>
</dbReference>
<evidence type="ECO:0000313" key="5">
    <source>
        <dbReference type="EMBL" id="ROW15888.1"/>
    </source>
</evidence>
<feature type="region of interest" description="Disordered" evidence="3">
    <location>
        <begin position="318"/>
        <end position="337"/>
    </location>
</feature>
<keyword evidence="2" id="KW-0597">Phosphoprotein</keyword>
<dbReference type="PANTHER" id="PTHR43439:SF2">
    <property type="entry name" value="ENZYME, PUTATIVE (JCVI)-RELATED"/>
    <property type="match status" value="1"/>
</dbReference>
<dbReference type="STRING" id="1230097.A0A423XHZ5"/>
<name>A0A423XHZ5_9PEZI</name>
<protein>
    <recommendedName>
        <fullName evidence="4">Carrier domain-containing protein</fullName>
    </recommendedName>
</protein>
<dbReference type="InterPro" id="IPR051414">
    <property type="entry name" value="Adenylate-forming_Reductase"/>
</dbReference>
<feature type="domain" description="Carrier" evidence="4">
    <location>
        <begin position="238"/>
        <end position="310"/>
    </location>
</feature>
<dbReference type="PANTHER" id="PTHR43439">
    <property type="entry name" value="PHENYLACETATE-COENZYME A LIGASE"/>
    <property type="match status" value="1"/>
</dbReference>
<dbReference type="InterPro" id="IPR006162">
    <property type="entry name" value="Ppantetheine_attach_site"/>
</dbReference>
<sequence>MGWDKGGATNVVEAIDVGHSADSAGASQFSAEKLSWRNSQSSNLGITPSIYEELSRDEDALSRINRLEYVIASGEMREYLPEMYKLFLVRNRDIELYQGVFINFPSISEWSMSDLYERHPDPDKPFLYRCLGRKDDNKPPKSVTERQETVHKLMPFLGEANTHAPAHRKLDQCHILFADPRRPVRYLGQGKIQRLQTYTLYEPDIEHLYRSVEDSEDYIMVMENRPRLDLASLDAVKNWLRDLLVDIIGAHVTEDSHDLFKTGVDSLHVIRMAREVKFQAKRQGLGAGLEMFSPKDVYAHPTLNDLASRILKYSGSPHRLPGRSQEFGPGPAAQSSDNDTQLLLKRYTRKLPSASTCTSKLPPEHNITVLLTGSTGSLGSRTSLIHFTETRILRESSA</sequence>
<gene>
    <name evidence="5" type="ORF">VPNG_02613</name>
</gene>
<keyword evidence="1" id="KW-0596">Phosphopantetheine</keyword>
<dbReference type="Proteomes" id="UP000285146">
    <property type="component" value="Unassembled WGS sequence"/>
</dbReference>
<evidence type="ECO:0000313" key="6">
    <source>
        <dbReference type="Proteomes" id="UP000285146"/>
    </source>
</evidence>
<dbReference type="SUPFAM" id="SSF47336">
    <property type="entry name" value="ACP-like"/>
    <property type="match status" value="1"/>
</dbReference>